<dbReference type="RefSeq" id="WP_192394544.1">
    <property type="nucleotide sequence ID" value="NZ_CAJHIU010000002.1"/>
</dbReference>
<keyword evidence="3" id="KW-1185">Reference proteome</keyword>
<organism evidence="2 3">
    <name type="scientific">Methylomonas fluvii</name>
    <dbReference type="NCBI Taxonomy" id="1854564"/>
    <lineage>
        <taxon>Bacteria</taxon>
        <taxon>Pseudomonadati</taxon>
        <taxon>Pseudomonadota</taxon>
        <taxon>Gammaproteobacteria</taxon>
        <taxon>Methylococcales</taxon>
        <taxon>Methylococcaceae</taxon>
        <taxon>Methylomonas</taxon>
    </lineage>
</organism>
<keyword evidence="1" id="KW-0175">Coiled coil</keyword>
<evidence type="ECO:0000256" key="1">
    <source>
        <dbReference type="SAM" id="Coils"/>
    </source>
</evidence>
<reference evidence="2 3" key="1">
    <citation type="submission" date="2020-09" db="EMBL/GenBank/DDBJ databases">
        <title>Methylomonas albis sp. nov. and Methylomonas fluvii sp. nov.: Two cold-adapted methanotrophs from the River Elbe and an amended description of Methylovulum psychrotolerans strain Eb1.</title>
        <authorList>
            <person name="Bussmann I.K."/>
            <person name="Klings K.-W."/>
            <person name="Warnstedt J."/>
            <person name="Hoppert M."/>
            <person name="Saborowski A."/>
            <person name="Horn F."/>
            <person name="Liebner S."/>
        </authorList>
    </citation>
    <scope>NUCLEOTIDE SEQUENCE [LARGE SCALE GENOMIC DNA]</scope>
    <source>
        <strain evidence="2 3">EbB</strain>
    </source>
</reference>
<dbReference type="EMBL" id="JACXST010000002">
    <property type="protein sequence ID" value="MBD9361771.1"/>
    <property type="molecule type" value="Genomic_DNA"/>
</dbReference>
<comment type="caution">
    <text evidence="2">The sequence shown here is derived from an EMBL/GenBank/DDBJ whole genome shotgun (WGS) entry which is preliminary data.</text>
</comment>
<accession>A0ABR9DFA9</accession>
<gene>
    <name evidence="2" type="ORF">EBB_14820</name>
</gene>
<evidence type="ECO:0000313" key="2">
    <source>
        <dbReference type="EMBL" id="MBD9361771.1"/>
    </source>
</evidence>
<name>A0ABR9DFA9_9GAMM</name>
<protein>
    <submittedName>
        <fullName evidence="2">Uncharacterized protein</fullName>
    </submittedName>
</protein>
<dbReference type="Proteomes" id="UP000641152">
    <property type="component" value="Unassembled WGS sequence"/>
</dbReference>
<evidence type="ECO:0000313" key="3">
    <source>
        <dbReference type="Proteomes" id="UP000641152"/>
    </source>
</evidence>
<sequence length="296" mass="33983">MAEIMILILFAILMALGATIVSKEERLKALAQVAGENAVSSALLIQEIRRAFPNAQTIDEQFKEIRMAIQNSKELDVIKRELEKLQAELESYKELKALLERAKESPQITPNEIAQDVILGKEIKEFAKNQNPPIDPKDVKSALSALNNSTDLVSQKRVLEKENETLKGQILNLTQRLGGRGTEYPPCWVAPNGKPDYIFDVALKSNGYVIRDRKLPHRQEEQAQLPLQQISFDTDISQSTFSKQTEALLNWSKEHNCRFFVRIYDLTGRQEKDNYKLKERILQQSFYSYEVLNERF</sequence>
<proteinExistence type="predicted"/>
<feature type="coiled-coil region" evidence="1">
    <location>
        <begin position="68"/>
        <end position="105"/>
    </location>
</feature>